<protein>
    <submittedName>
        <fullName evidence="1">Uncharacterized protein</fullName>
    </submittedName>
</protein>
<evidence type="ECO:0000313" key="1">
    <source>
        <dbReference type="EMBL" id="CCJ73872.1"/>
    </source>
</evidence>
<sequence>MGAITAKVKVWRVGNLFFLPSETEIWQKYKERCRQLH</sequence>
<organism evidence="1 2">
    <name type="scientific">Cronobacter condimenti 1330</name>
    <dbReference type="NCBI Taxonomy" id="1073999"/>
    <lineage>
        <taxon>Bacteria</taxon>
        <taxon>Pseudomonadati</taxon>
        <taxon>Pseudomonadota</taxon>
        <taxon>Gammaproteobacteria</taxon>
        <taxon>Enterobacterales</taxon>
        <taxon>Enterobacteriaceae</taxon>
        <taxon>Cronobacter</taxon>
    </lineage>
</organism>
<gene>
    <name evidence="1" type="ORF">BN137_3261</name>
</gene>
<dbReference type="EMBL" id="CAKW01000118">
    <property type="protein sequence ID" value="CCJ73872.1"/>
    <property type="molecule type" value="Genomic_DNA"/>
</dbReference>
<name>K8AHZ2_9ENTR</name>
<accession>K8AHZ2</accession>
<proteinExistence type="predicted"/>
<reference evidence="1" key="1">
    <citation type="submission" date="2012-07" db="EMBL/GenBank/DDBJ databases">
        <authorList>
            <person name="Cummings C."/>
        </authorList>
    </citation>
    <scope>NUCLEOTIDE SEQUENCE</scope>
    <source>
        <strain evidence="1">1330</strain>
    </source>
</reference>
<evidence type="ECO:0000313" key="2">
    <source>
        <dbReference type="Proteomes" id="UP000009340"/>
    </source>
</evidence>
<dbReference type="AlphaFoldDB" id="K8AHZ2"/>
<comment type="caution">
    <text evidence="1">The sequence shown here is derived from an EMBL/GenBank/DDBJ whole genome shotgun (WGS) entry which is preliminary data.</text>
</comment>
<dbReference type="Proteomes" id="UP000009340">
    <property type="component" value="Unassembled WGS sequence"/>
</dbReference>